<keyword evidence="8 10" id="KW-0456">Lyase</keyword>
<dbReference type="GO" id="GO:0003994">
    <property type="term" value="F:aconitate hydratase activity"/>
    <property type="evidence" value="ECO:0007669"/>
    <property type="project" value="UniProtKB-EC"/>
</dbReference>
<dbReference type="Pfam" id="PF00330">
    <property type="entry name" value="Aconitase"/>
    <property type="match status" value="1"/>
</dbReference>
<dbReference type="InterPro" id="IPR001030">
    <property type="entry name" value="Acoase/IPM_deHydtase_lsu_aba"/>
</dbReference>
<gene>
    <name evidence="14" type="primary">acnA</name>
    <name evidence="14" type="ORF">NYR02_11130</name>
</gene>
<accession>A0A9X2WFS2</accession>
<dbReference type="InterPro" id="IPR015931">
    <property type="entry name" value="Acnase/IPM_dHydase_lsu_aba_1/3"/>
</dbReference>
<dbReference type="FunFam" id="3.20.19.10:FF:000001">
    <property type="entry name" value="Aconitate hydratase"/>
    <property type="match status" value="1"/>
</dbReference>
<proteinExistence type="inferred from homology"/>
<evidence type="ECO:0000313" key="14">
    <source>
        <dbReference type="EMBL" id="MCT7359578.1"/>
    </source>
</evidence>
<feature type="compositionally biased region" description="Polar residues" evidence="11">
    <location>
        <begin position="1"/>
        <end position="18"/>
    </location>
</feature>
<dbReference type="NCBIfam" id="NF006757">
    <property type="entry name" value="PRK09277.1"/>
    <property type="match status" value="1"/>
</dbReference>
<name>A0A9X2WFS2_9GAMM</name>
<evidence type="ECO:0000256" key="3">
    <source>
        <dbReference type="ARBA" id="ARBA00007185"/>
    </source>
</evidence>
<dbReference type="PROSITE" id="PS01244">
    <property type="entry name" value="ACONITASE_2"/>
    <property type="match status" value="1"/>
</dbReference>
<comment type="cofactor">
    <cofactor evidence="1">
        <name>[4Fe-4S] cluster</name>
        <dbReference type="ChEBI" id="CHEBI:49883"/>
    </cofactor>
</comment>
<dbReference type="Gene3D" id="3.30.499.10">
    <property type="entry name" value="Aconitase, domain 3"/>
    <property type="match status" value="2"/>
</dbReference>
<feature type="domain" description="Aconitase/3-isopropylmalate dehydratase large subunit alpha/beta/alpha" evidence="12">
    <location>
        <begin position="71"/>
        <end position="572"/>
    </location>
</feature>
<dbReference type="GO" id="GO:0046872">
    <property type="term" value="F:metal ion binding"/>
    <property type="evidence" value="ECO:0007669"/>
    <property type="project" value="UniProtKB-KW"/>
</dbReference>
<dbReference type="AlphaFoldDB" id="A0A9X2WFS2"/>
<comment type="function">
    <text evidence="10">Catalyzes the isomerization of citrate to isocitrate via cis-aconitate.</text>
</comment>
<dbReference type="NCBIfam" id="TIGR01341">
    <property type="entry name" value="aconitase_1"/>
    <property type="match status" value="1"/>
</dbReference>
<evidence type="ECO:0000256" key="6">
    <source>
        <dbReference type="ARBA" id="ARBA00023004"/>
    </source>
</evidence>
<dbReference type="InterPro" id="IPR015928">
    <property type="entry name" value="Aconitase/3IPM_dehydase_swvl"/>
</dbReference>
<dbReference type="Proteomes" id="UP001147830">
    <property type="component" value="Unassembled WGS sequence"/>
</dbReference>
<dbReference type="GO" id="GO:0051539">
    <property type="term" value="F:4 iron, 4 sulfur cluster binding"/>
    <property type="evidence" value="ECO:0007669"/>
    <property type="project" value="UniProtKB-KW"/>
</dbReference>
<dbReference type="EC" id="4.2.1.3" evidence="10"/>
<reference evidence="14" key="1">
    <citation type="journal article" date="2022" name="Front. Microbiol.">
        <title>Genome-based taxonomic rearrangement of Oceanobacter-related bacteria including the description of Thalassolituus hydrocarbonoclasticus sp. nov. and Thalassolituus pacificus sp. nov. and emended description of the genus Thalassolituus.</title>
        <authorList>
            <person name="Dong C."/>
            <person name="Wei L."/>
            <person name="Wang J."/>
            <person name="Lai Q."/>
            <person name="Huang Z."/>
            <person name="Shao Z."/>
        </authorList>
    </citation>
    <scope>NUCLEOTIDE SEQUENCE</scope>
    <source>
        <strain evidence="14">59MF3M-4</strain>
    </source>
</reference>
<dbReference type="Gene3D" id="6.10.190.10">
    <property type="match status" value="1"/>
</dbReference>
<dbReference type="EMBL" id="JAOANI010000019">
    <property type="protein sequence ID" value="MCT7359578.1"/>
    <property type="molecule type" value="Genomic_DNA"/>
</dbReference>
<feature type="region of interest" description="Disordered" evidence="11">
    <location>
        <begin position="1"/>
        <end position="20"/>
    </location>
</feature>
<dbReference type="Pfam" id="PF00694">
    <property type="entry name" value="Aconitase_C"/>
    <property type="match status" value="1"/>
</dbReference>
<evidence type="ECO:0000256" key="1">
    <source>
        <dbReference type="ARBA" id="ARBA00001966"/>
    </source>
</evidence>
<evidence type="ECO:0000313" key="15">
    <source>
        <dbReference type="Proteomes" id="UP001147830"/>
    </source>
</evidence>
<evidence type="ECO:0000256" key="11">
    <source>
        <dbReference type="SAM" id="MobiDB-lite"/>
    </source>
</evidence>
<comment type="pathway">
    <text evidence="2">Carbohydrate metabolism; tricarboxylic acid cycle; isocitrate from oxaloacetate: step 2/2.</text>
</comment>
<dbReference type="NCBIfam" id="NF009520">
    <property type="entry name" value="PRK12881.1"/>
    <property type="match status" value="1"/>
</dbReference>
<dbReference type="InterPro" id="IPR006249">
    <property type="entry name" value="Aconitase/IRP2"/>
</dbReference>
<dbReference type="InterPro" id="IPR000573">
    <property type="entry name" value="AconitaseA/IPMdHydase_ssu_swvl"/>
</dbReference>
<evidence type="ECO:0000256" key="4">
    <source>
        <dbReference type="ARBA" id="ARBA00022485"/>
    </source>
</evidence>
<evidence type="ECO:0000256" key="2">
    <source>
        <dbReference type="ARBA" id="ARBA00004717"/>
    </source>
</evidence>
<keyword evidence="15" id="KW-1185">Reference proteome</keyword>
<dbReference type="RefSeq" id="WP_260976444.1">
    <property type="nucleotide sequence ID" value="NZ_JAOANI010000019.1"/>
</dbReference>
<dbReference type="SUPFAM" id="SSF53732">
    <property type="entry name" value="Aconitase iron-sulfur domain"/>
    <property type="match status" value="1"/>
</dbReference>
<dbReference type="InterPro" id="IPR036008">
    <property type="entry name" value="Aconitase_4Fe-4S_dom"/>
</dbReference>
<organism evidence="14 15">
    <name type="scientific">Thalassolituus pacificus</name>
    <dbReference type="NCBI Taxonomy" id="2975440"/>
    <lineage>
        <taxon>Bacteria</taxon>
        <taxon>Pseudomonadati</taxon>
        <taxon>Pseudomonadota</taxon>
        <taxon>Gammaproteobacteria</taxon>
        <taxon>Oceanospirillales</taxon>
        <taxon>Oceanospirillaceae</taxon>
        <taxon>Thalassolituus</taxon>
    </lineage>
</organism>
<keyword evidence="4 10" id="KW-0004">4Fe-4S</keyword>
<evidence type="ECO:0000259" key="13">
    <source>
        <dbReference type="Pfam" id="PF00694"/>
    </source>
</evidence>
<evidence type="ECO:0000259" key="12">
    <source>
        <dbReference type="Pfam" id="PF00330"/>
    </source>
</evidence>
<dbReference type="Gene3D" id="3.20.19.10">
    <property type="entry name" value="Aconitase, domain 4"/>
    <property type="match status" value="1"/>
</dbReference>
<keyword evidence="6 10" id="KW-0408">Iron</keyword>
<reference evidence="14" key="2">
    <citation type="submission" date="2022-08" db="EMBL/GenBank/DDBJ databases">
        <authorList>
            <person name="Dong C."/>
        </authorList>
    </citation>
    <scope>NUCLEOTIDE SEQUENCE</scope>
    <source>
        <strain evidence="14">59MF3M-4</strain>
    </source>
</reference>
<feature type="domain" description="Aconitase A/isopropylmalate dehydratase small subunit swivel" evidence="13">
    <location>
        <begin position="705"/>
        <end position="834"/>
    </location>
</feature>
<evidence type="ECO:0000256" key="10">
    <source>
        <dbReference type="RuleBase" id="RU361275"/>
    </source>
</evidence>
<keyword evidence="7 10" id="KW-0411">Iron-sulfur</keyword>
<dbReference type="PANTHER" id="PTHR11670">
    <property type="entry name" value="ACONITASE/IRON-RESPONSIVE ELEMENT FAMILY MEMBER"/>
    <property type="match status" value="1"/>
</dbReference>
<evidence type="ECO:0000256" key="7">
    <source>
        <dbReference type="ARBA" id="ARBA00023014"/>
    </source>
</evidence>
<protein>
    <recommendedName>
        <fullName evidence="10">Aconitate hydratase</fullName>
        <shortName evidence="10">Aconitase</shortName>
        <ecNumber evidence="10">4.2.1.3</ecNumber>
    </recommendedName>
</protein>
<keyword evidence="5" id="KW-0479">Metal-binding</keyword>
<dbReference type="SUPFAM" id="SSF52016">
    <property type="entry name" value="LeuD/IlvD-like"/>
    <property type="match status" value="1"/>
</dbReference>
<evidence type="ECO:0000256" key="5">
    <source>
        <dbReference type="ARBA" id="ARBA00022723"/>
    </source>
</evidence>
<sequence length="910" mass="97995">MTSPTHFDPSSSIKTLPGTSHRFHSLPDTAKRFGINLDDLPFSLRPILEGIARNVGKNGITVEQLQALGNWPAHQGKEPVEIPFTAGRVIMHDLSGTPAIVDFAAMRSAVQRMGLDPSIIEPLVRADLVIDHTVTMDNTGSPASLRINSELEAARNKERYAFLKWGAQAFNTIRIIPPQTGIVHQVNLEYLAQGYLLQGSSEQDQLMIPDTLIGMDSHTPMANALGIVGWGVGGIEAGASMLGQPMEMLAPEVIGVELTGALREGVTATDLVLTITEMLRKYPRGVVGKFVEYVGEGSANLSLPDRATIANMSPEYGATMGFFPFDEIAADYMKATGRDGDLPLAYYQAQNMAWKAGQKLPRYTDLLHLDLSTVEPSVAGPKRPQDRLPLGDIGKVFQQAATAGNRTPEEVKVTPVKADEAGIFQSLPERTLKDGDIVIAAITACTNTSNPGLLIAAGLLAKKANQLGMKVPDGVKTSMAPGSPVATDFLTKAGLQEHLDALGFNTAGYGCTTCVGNSGPLAPSIEAALRDHDIIVSSVLSGNRNFEGRVHPDVDTNFLMSPPLVVAMAIAGNVNIDVTKEPLGKDAQGNDVFLKDIWPSNAEITKTMHECMDPKAFRETYENSLAGPESWQKLESPTGPVYQWDEKSSYIQEISFFDGFSLETPEDSLNNISNARMLVMCDDNTTTDHISPVSRIRPDSAPGQYLMSIGVDANDLTSLGARRGNHHVMLRSIFGNVKARNLMLPGTTGAVTNYYNANGEAEKMSIYDAASRYQQEGTPTVVFGGKLYGTGSSRDWAAKGPALLGVKAIIAESFERIHKSNLVGMGVLPLQLPEDVTLGSLNLDGSETFDLAGIDALTPRGSVQLTIKRKDGSTEQHKLLSRVDTSSELEQIRHKGILPMVLRDIIAANS</sequence>
<comment type="catalytic activity">
    <reaction evidence="9 10">
        <text>citrate = D-threo-isocitrate</text>
        <dbReference type="Rhea" id="RHEA:10336"/>
        <dbReference type="ChEBI" id="CHEBI:15562"/>
        <dbReference type="ChEBI" id="CHEBI:16947"/>
        <dbReference type="EC" id="4.2.1.3"/>
    </reaction>
</comment>
<dbReference type="PRINTS" id="PR00415">
    <property type="entry name" value="ACONITASE"/>
</dbReference>
<comment type="caution">
    <text evidence="14">The sequence shown here is derived from an EMBL/GenBank/DDBJ whole genome shotgun (WGS) entry which is preliminary data.</text>
</comment>
<evidence type="ECO:0000256" key="9">
    <source>
        <dbReference type="ARBA" id="ARBA00023501"/>
    </source>
</evidence>
<dbReference type="InterPro" id="IPR018136">
    <property type="entry name" value="Aconitase_4Fe-4S_BS"/>
</dbReference>
<evidence type="ECO:0000256" key="8">
    <source>
        <dbReference type="ARBA" id="ARBA00023239"/>
    </source>
</evidence>
<comment type="similarity">
    <text evidence="3 10">Belongs to the aconitase/IPM isomerase family.</text>
</comment>